<keyword evidence="4" id="KW-1185">Reference proteome</keyword>
<dbReference type="Proteomes" id="UP000002217">
    <property type="component" value="Chromosome"/>
</dbReference>
<dbReference type="InterPro" id="IPR006119">
    <property type="entry name" value="Resolv_N"/>
</dbReference>
<accession>C8VVS5</accession>
<dbReference type="eggNOG" id="COG1961">
    <property type="taxonomic scope" value="Bacteria"/>
</dbReference>
<feature type="domain" description="Recombinase" evidence="2">
    <location>
        <begin position="189"/>
        <end position="315"/>
    </location>
</feature>
<protein>
    <submittedName>
        <fullName evidence="3">Resolvase domain protein</fullName>
    </submittedName>
</protein>
<dbReference type="KEGG" id="dae:Dtox_1526"/>
<dbReference type="GO" id="GO:0000150">
    <property type="term" value="F:DNA strand exchange activity"/>
    <property type="evidence" value="ECO:0007669"/>
    <property type="project" value="InterPro"/>
</dbReference>
<dbReference type="InterPro" id="IPR038109">
    <property type="entry name" value="DNA_bind_recomb_sf"/>
</dbReference>
<dbReference type="Gene3D" id="3.90.1750.20">
    <property type="entry name" value="Putative Large Serine Recombinase, Chain B, Domain 2"/>
    <property type="match status" value="1"/>
</dbReference>
<dbReference type="STRING" id="485916.Dtox_1526"/>
<dbReference type="PROSITE" id="PS51737">
    <property type="entry name" value="RECOMBINASE_DNA_BIND"/>
    <property type="match status" value="1"/>
</dbReference>
<gene>
    <name evidence="3" type="ordered locus">Dtox_1526</name>
</gene>
<evidence type="ECO:0000313" key="3">
    <source>
        <dbReference type="EMBL" id="ACV62390.1"/>
    </source>
</evidence>
<dbReference type="RefSeq" id="WP_015757102.1">
    <property type="nucleotide sequence ID" value="NC_013216.1"/>
</dbReference>
<evidence type="ECO:0000259" key="2">
    <source>
        <dbReference type="PROSITE" id="PS51737"/>
    </source>
</evidence>
<dbReference type="HOGENOM" id="CLU_010686_0_5_9"/>
<sequence length="552" mass="63875">MQAATAKKKSISMIPSKPEYDRSIKPQFKALRVAAYCRVSTTLEQQETSYEAQVSYYTEKIKSNPNWKLAGIYADDGKSATNTKKREDFNAMIEDCMAGKIDMVITKSVSRFARNTVDSLQNIRKLKEKNIAVFFEKEGVNTLEGTGELLITILSSQAQEESRNLSENTRWGLVRRFENGVVSVNHNKFLGYTKDKNGELVIVPEEAELVRRIFRLYLEGSSSIQIAKILESEGVLTVTGKSKWCSTVIDKMLLNEKYMGDVLQQKTYTIDFLTKKRVKNKGIVPQYYIEDDHEAIIPKELYYQVQEEKARRASLCKQAMSRKAKRDEKEKSRYSSKFALSDIMVCRECGQPYRRQVWSKYGQKNAVWRCENRLKNGTKNCKHSPTYKEVMLYEAIMAAINSVVENRGEFVGAFRENVIRVIGSYSTKNLSTEYDMQIEKLQTEMLALIEENAKQGVVTEDFDERYKGISERINDMKQKKLDQVRELKMAENYQQRLNDMDACLKKTTCDVRDFDHDLVRRLLQSVKAIRDDEIEIQFKSGIVMKQRVSYFD</sequence>
<dbReference type="Pfam" id="PF07508">
    <property type="entry name" value="Recombinase"/>
    <property type="match status" value="1"/>
</dbReference>
<dbReference type="Pfam" id="PF00239">
    <property type="entry name" value="Resolvase"/>
    <property type="match status" value="1"/>
</dbReference>
<dbReference type="InterPro" id="IPR025827">
    <property type="entry name" value="Zn_ribbon_recom_dom"/>
</dbReference>
<dbReference type="PANTHER" id="PTHR30461">
    <property type="entry name" value="DNA-INVERTASE FROM LAMBDOID PROPHAGE"/>
    <property type="match status" value="1"/>
</dbReference>
<dbReference type="PANTHER" id="PTHR30461:SF23">
    <property type="entry name" value="DNA RECOMBINASE-RELATED"/>
    <property type="match status" value="1"/>
</dbReference>
<reference evidence="3 4" key="1">
    <citation type="journal article" date="2009" name="Stand. Genomic Sci.">
        <title>Complete genome sequence of Desulfotomaculum acetoxidans type strain (5575).</title>
        <authorList>
            <person name="Spring S."/>
            <person name="Lapidus A."/>
            <person name="Schroder M."/>
            <person name="Gleim D."/>
            <person name="Sims D."/>
            <person name="Meincke L."/>
            <person name="Glavina Del Rio T."/>
            <person name="Tice H."/>
            <person name="Copeland A."/>
            <person name="Cheng J.F."/>
            <person name="Lucas S."/>
            <person name="Chen F."/>
            <person name="Nolan M."/>
            <person name="Bruce D."/>
            <person name="Goodwin L."/>
            <person name="Pitluck S."/>
            <person name="Ivanova N."/>
            <person name="Mavromatis K."/>
            <person name="Mikhailova N."/>
            <person name="Pati A."/>
            <person name="Chen A."/>
            <person name="Palaniappan K."/>
            <person name="Land M."/>
            <person name="Hauser L."/>
            <person name="Chang Y.J."/>
            <person name="Jeffries C.D."/>
            <person name="Chain P."/>
            <person name="Saunders E."/>
            <person name="Brettin T."/>
            <person name="Detter J.C."/>
            <person name="Goker M."/>
            <person name="Bristow J."/>
            <person name="Eisen J.A."/>
            <person name="Markowitz V."/>
            <person name="Hugenholtz P."/>
            <person name="Kyrpides N.C."/>
            <person name="Klenk H.P."/>
            <person name="Han C."/>
        </authorList>
    </citation>
    <scope>NUCLEOTIDE SEQUENCE [LARGE SCALE GENOMIC DNA]</scope>
    <source>
        <strain evidence="4">ATCC 49208 / DSM 771 / VKM B-1644</strain>
    </source>
</reference>
<organism evidence="3 4">
    <name type="scientific">Desulfofarcimen acetoxidans (strain ATCC 49208 / DSM 771 / KCTC 5769 / VKM B-1644 / 5575)</name>
    <name type="common">Desulfotomaculum acetoxidans</name>
    <dbReference type="NCBI Taxonomy" id="485916"/>
    <lineage>
        <taxon>Bacteria</taxon>
        <taxon>Bacillati</taxon>
        <taxon>Bacillota</taxon>
        <taxon>Clostridia</taxon>
        <taxon>Eubacteriales</taxon>
        <taxon>Peptococcaceae</taxon>
        <taxon>Desulfofarcimen</taxon>
    </lineage>
</organism>
<dbReference type="InterPro" id="IPR036162">
    <property type="entry name" value="Resolvase-like_N_sf"/>
</dbReference>
<dbReference type="SUPFAM" id="SSF53041">
    <property type="entry name" value="Resolvase-like"/>
    <property type="match status" value="1"/>
</dbReference>
<dbReference type="CDD" id="cd00338">
    <property type="entry name" value="Ser_Recombinase"/>
    <property type="match status" value="1"/>
</dbReference>
<dbReference type="PROSITE" id="PS51736">
    <property type="entry name" value="RECOMBINASES_3"/>
    <property type="match status" value="1"/>
</dbReference>
<dbReference type="SMART" id="SM00857">
    <property type="entry name" value="Resolvase"/>
    <property type="match status" value="1"/>
</dbReference>
<dbReference type="Gene3D" id="3.40.50.1390">
    <property type="entry name" value="Resolvase, N-terminal catalytic domain"/>
    <property type="match status" value="1"/>
</dbReference>
<evidence type="ECO:0000313" key="4">
    <source>
        <dbReference type="Proteomes" id="UP000002217"/>
    </source>
</evidence>
<name>C8VVS5_DESAS</name>
<dbReference type="InterPro" id="IPR011109">
    <property type="entry name" value="DNA_bind_recombinase_dom"/>
</dbReference>
<proteinExistence type="predicted"/>
<dbReference type="GO" id="GO:0003677">
    <property type="term" value="F:DNA binding"/>
    <property type="evidence" value="ECO:0007669"/>
    <property type="project" value="InterPro"/>
</dbReference>
<evidence type="ECO:0000259" key="1">
    <source>
        <dbReference type="PROSITE" id="PS51736"/>
    </source>
</evidence>
<dbReference type="EMBL" id="CP001720">
    <property type="protein sequence ID" value="ACV62390.1"/>
    <property type="molecule type" value="Genomic_DNA"/>
</dbReference>
<dbReference type="InterPro" id="IPR050639">
    <property type="entry name" value="SSR_resolvase"/>
</dbReference>
<dbReference type="AlphaFoldDB" id="C8VVS5"/>
<dbReference type="OrthoDB" id="2048832at2"/>
<dbReference type="Pfam" id="PF13408">
    <property type="entry name" value="Zn_ribbon_recom"/>
    <property type="match status" value="1"/>
</dbReference>
<feature type="domain" description="Resolvase/invertase-type recombinase catalytic" evidence="1">
    <location>
        <begin position="32"/>
        <end position="180"/>
    </location>
</feature>